<evidence type="ECO:0000256" key="1">
    <source>
        <dbReference type="SAM" id="MobiDB-lite"/>
    </source>
</evidence>
<feature type="non-terminal residue" evidence="2">
    <location>
        <position position="39"/>
    </location>
</feature>
<comment type="caution">
    <text evidence="2">The sequence shown here is derived from an EMBL/GenBank/DDBJ whole genome shotgun (WGS) entry which is preliminary data.</text>
</comment>
<dbReference type="AlphaFoldDB" id="Q08N37"/>
<organism evidence="2 3">
    <name type="scientific">Stigmatella aurantiaca (strain DW4/3-1)</name>
    <dbReference type="NCBI Taxonomy" id="378806"/>
    <lineage>
        <taxon>Bacteria</taxon>
        <taxon>Pseudomonadati</taxon>
        <taxon>Myxococcota</taxon>
        <taxon>Myxococcia</taxon>
        <taxon>Myxococcales</taxon>
        <taxon>Cystobacterineae</taxon>
        <taxon>Archangiaceae</taxon>
        <taxon>Stigmatella</taxon>
    </lineage>
</organism>
<proteinExistence type="predicted"/>
<evidence type="ECO:0000313" key="3">
    <source>
        <dbReference type="Proteomes" id="UP000032702"/>
    </source>
</evidence>
<feature type="region of interest" description="Disordered" evidence="1">
    <location>
        <begin position="1"/>
        <end position="39"/>
    </location>
</feature>
<evidence type="ECO:0000313" key="2">
    <source>
        <dbReference type="EMBL" id="EAU61895.1"/>
    </source>
</evidence>
<feature type="compositionally biased region" description="Basic residues" evidence="1">
    <location>
        <begin position="30"/>
        <end position="39"/>
    </location>
</feature>
<gene>
    <name evidence="2" type="ORF">STIAU_4024</name>
</gene>
<sequence>MGHPGDGLLQPTARSGGAGRRGLLLDLAGRRRRGNTGGR</sequence>
<name>Q08N37_STIAD</name>
<accession>Q08N37</accession>
<protein>
    <submittedName>
        <fullName evidence="2">Uncharacterized protein</fullName>
    </submittedName>
</protein>
<reference evidence="2 3" key="1">
    <citation type="submission" date="2006-04" db="EMBL/GenBank/DDBJ databases">
        <authorList>
            <person name="Nierman W.C."/>
        </authorList>
    </citation>
    <scope>NUCLEOTIDE SEQUENCE [LARGE SCALE GENOMIC DNA]</scope>
    <source>
        <strain evidence="2 3">DW4/3-1</strain>
    </source>
</reference>
<dbReference type="EMBL" id="AAMD01000309">
    <property type="protein sequence ID" value="EAU61895.1"/>
    <property type="molecule type" value="Genomic_DNA"/>
</dbReference>
<dbReference type="Proteomes" id="UP000032702">
    <property type="component" value="Unassembled WGS sequence"/>
</dbReference>